<feature type="chain" id="PRO_5003936699" evidence="1">
    <location>
        <begin position="20"/>
        <end position="152"/>
    </location>
</feature>
<dbReference type="Proteomes" id="UP000010367">
    <property type="component" value="Chromosome"/>
</dbReference>
<dbReference type="InParanoid" id="K9TNJ6"/>
<reference evidence="2 3" key="1">
    <citation type="submission" date="2012-06" db="EMBL/GenBank/DDBJ databases">
        <title>Finished chromosome of genome of Oscillatoria acuminata PCC 6304.</title>
        <authorList>
            <consortium name="US DOE Joint Genome Institute"/>
            <person name="Gugger M."/>
            <person name="Coursin T."/>
            <person name="Rippka R."/>
            <person name="Tandeau De Marsac N."/>
            <person name="Huntemann M."/>
            <person name="Wei C.-L."/>
            <person name="Han J."/>
            <person name="Detter J.C."/>
            <person name="Han C."/>
            <person name="Tapia R."/>
            <person name="Davenport K."/>
            <person name="Daligault H."/>
            <person name="Erkkila T."/>
            <person name="Gu W."/>
            <person name="Munk A.C.C."/>
            <person name="Teshima H."/>
            <person name="Xu Y."/>
            <person name="Chain P."/>
            <person name="Chen A."/>
            <person name="Krypides N."/>
            <person name="Mavromatis K."/>
            <person name="Markowitz V."/>
            <person name="Szeto E."/>
            <person name="Ivanova N."/>
            <person name="Mikhailova N."/>
            <person name="Ovchinnikova G."/>
            <person name="Pagani I."/>
            <person name="Pati A."/>
            <person name="Goodwin L."/>
            <person name="Peters L."/>
            <person name="Pitluck S."/>
            <person name="Woyke T."/>
            <person name="Kerfeld C."/>
        </authorList>
    </citation>
    <scope>NUCLEOTIDE SEQUENCE [LARGE SCALE GENOMIC DNA]</scope>
    <source>
        <strain evidence="2 3">PCC 6304</strain>
    </source>
</reference>
<keyword evidence="1" id="KW-0732">Signal</keyword>
<evidence type="ECO:0000313" key="2">
    <source>
        <dbReference type="EMBL" id="AFY84417.1"/>
    </source>
</evidence>
<dbReference type="KEGG" id="oac:Oscil6304_4913"/>
<protein>
    <submittedName>
        <fullName evidence="2">Uncharacterized protein</fullName>
    </submittedName>
</protein>
<organism evidence="2 3">
    <name type="scientific">Oscillatoria acuminata PCC 6304</name>
    <dbReference type="NCBI Taxonomy" id="56110"/>
    <lineage>
        <taxon>Bacteria</taxon>
        <taxon>Bacillati</taxon>
        <taxon>Cyanobacteriota</taxon>
        <taxon>Cyanophyceae</taxon>
        <taxon>Oscillatoriophycideae</taxon>
        <taxon>Oscillatoriales</taxon>
        <taxon>Oscillatoriaceae</taxon>
        <taxon>Oscillatoria</taxon>
    </lineage>
</organism>
<evidence type="ECO:0000256" key="1">
    <source>
        <dbReference type="SAM" id="SignalP"/>
    </source>
</evidence>
<proteinExistence type="predicted"/>
<feature type="signal peptide" evidence="1">
    <location>
        <begin position="1"/>
        <end position="19"/>
    </location>
</feature>
<sequence>MRSLIGFSLVLLLPLASCVGTGLEETQAVTNGMSMEKRSEIFILPGVVIKKPWTKNTESWNAGGGDYYVLDVGDARVRERSAEEGVILRPSDAVSMAQFEEFVGSSVEVSGEYIAAQPYVPESPMESYPTDMEGNPLPRGSGFKVYQITPVP</sequence>
<gene>
    <name evidence="2" type="ORF">Oscil6304_4913</name>
</gene>
<dbReference type="EMBL" id="CP003607">
    <property type="protein sequence ID" value="AFY84417.1"/>
    <property type="molecule type" value="Genomic_DNA"/>
</dbReference>
<dbReference type="AlphaFoldDB" id="K9TNJ6"/>
<evidence type="ECO:0000313" key="3">
    <source>
        <dbReference type="Proteomes" id="UP000010367"/>
    </source>
</evidence>
<accession>K9TNJ6</accession>
<keyword evidence="3" id="KW-1185">Reference proteome</keyword>
<name>K9TNJ6_9CYAN</name>
<dbReference type="HOGENOM" id="CLU_1720512_0_0_3"/>